<dbReference type="Proteomes" id="UP000029734">
    <property type="component" value="Unassembled WGS sequence"/>
</dbReference>
<keyword evidence="12" id="KW-1185">Reference proteome</keyword>
<keyword evidence="3 8" id="KW-0597">Phosphoprotein</keyword>
<feature type="domain" description="HTH araC/xylS-type" evidence="9">
    <location>
        <begin position="439"/>
        <end position="537"/>
    </location>
</feature>
<dbReference type="GO" id="GO:0043565">
    <property type="term" value="F:sequence-specific DNA binding"/>
    <property type="evidence" value="ECO:0007669"/>
    <property type="project" value="InterPro"/>
</dbReference>
<name>A0A098M9Q9_9BACL</name>
<evidence type="ECO:0000313" key="11">
    <source>
        <dbReference type="EMBL" id="KGE18783.1"/>
    </source>
</evidence>
<dbReference type="eggNOG" id="COG2207">
    <property type="taxonomic scope" value="Bacteria"/>
</dbReference>
<evidence type="ECO:0008006" key="13">
    <source>
        <dbReference type="Google" id="ProtNLM"/>
    </source>
</evidence>
<evidence type="ECO:0000256" key="5">
    <source>
        <dbReference type="ARBA" id="ARBA00023015"/>
    </source>
</evidence>
<dbReference type="InterPro" id="IPR018060">
    <property type="entry name" value="HTH_AraC"/>
</dbReference>
<keyword evidence="7" id="KW-0804">Transcription</keyword>
<evidence type="ECO:0000256" key="8">
    <source>
        <dbReference type="PROSITE-ProRule" id="PRU00169"/>
    </source>
</evidence>
<dbReference type="Gene3D" id="3.40.50.2300">
    <property type="match status" value="1"/>
</dbReference>
<dbReference type="STRING" id="268407.PWYN_04925"/>
<dbReference type="CDD" id="cd17536">
    <property type="entry name" value="REC_YesN-like"/>
    <property type="match status" value="1"/>
</dbReference>
<dbReference type="Gene3D" id="1.10.10.60">
    <property type="entry name" value="Homeodomain-like"/>
    <property type="match status" value="2"/>
</dbReference>
<dbReference type="eggNOG" id="COG4753">
    <property type="taxonomic scope" value="Bacteria"/>
</dbReference>
<evidence type="ECO:0000256" key="2">
    <source>
        <dbReference type="ARBA" id="ARBA00022490"/>
    </source>
</evidence>
<evidence type="ECO:0000313" key="12">
    <source>
        <dbReference type="Proteomes" id="UP000029734"/>
    </source>
</evidence>
<dbReference type="RefSeq" id="WP_036649034.1">
    <property type="nucleotide sequence ID" value="NZ_JQCR01000002.1"/>
</dbReference>
<accession>A0A098M9Q9</accession>
<dbReference type="SMART" id="SM00342">
    <property type="entry name" value="HTH_ARAC"/>
    <property type="match status" value="1"/>
</dbReference>
<proteinExistence type="predicted"/>
<evidence type="ECO:0000256" key="6">
    <source>
        <dbReference type="ARBA" id="ARBA00023125"/>
    </source>
</evidence>
<dbReference type="Pfam" id="PF00072">
    <property type="entry name" value="Response_reg"/>
    <property type="match status" value="1"/>
</dbReference>
<gene>
    <name evidence="11" type="ORF">PWYN_04925</name>
</gene>
<dbReference type="Pfam" id="PF12833">
    <property type="entry name" value="HTH_18"/>
    <property type="match status" value="1"/>
</dbReference>
<dbReference type="AlphaFoldDB" id="A0A098M9Q9"/>
<dbReference type="PANTHER" id="PTHR42713:SF3">
    <property type="entry name" value="TRANSCRIPTIONAL REGULATORY PROTEIN HPTR"/>
    <property type="match status" value="1"/>
</dbReference>
<dbReference type="InterPro" id="IPR020449">
    <property type="entry name" value="Tscrpt_reg_AraC-type_HTH"/>
</dbReference>
<protein>
    <recommendedName>
        <fullName evidence="13">AraC family transcriptional regulator</fullName>
    </recommendedName>
</protein>
<sequence length="538" mass="61420">MLTMIIADDEDIVREGLSQIIPWEDHGIEIVGLADNGKEAYRLCKELKPDILCTDIRMPMMDGLEVAQRLLDDKSSTRVILISGVQDFEYAKAALSLEAEAYVLKPVKIPELIEVIQKVTNHIQMERNSAQVMERLRLQLQDSMPALRERLLVQLISGFFTNENEAYEKAAYYNIDIPKGEAVLVGLLQLDDYKKTLEAYNEENKQLLFFAIHNVISELLSVANSGVAFANTLENELVILFKGNPVHGNKPIILCEEIIRCVQKFVKVSVSIGLGSPVTNILHLSRSYQEARSTIQYTFFSGRGSVVTADDVDQNLETEEHYSYIYQIENQLFTLLKLGDTKGVVELTEKMFKEVLLPIMNVEQVHNLCAEFVFHLARTVHKLEESIDTIIGMSLNDILKRIEGIGDIEDLQVYITSLLSGMTDFFFHKHNSKNQKIVQKIKSYIEQHYMENVTIQLLAEEVYLSPTYMCQIFKKENNETIIEHLTQVRVEKAKVLMKSPDLKLFEIAEMVGFENATYFTTVFKKLTGIIPGKYRETL</sequence>
<keyword evidence="4" id="KW-0902">Two-component regulatory system</keyword>
<reference evidence="11 12" key="2">
    <citation type="submission" date="2014-10" db="EMBL/GenBank/DDBJ databases">
        <title>Comparative genomics of the Paenibacillus odorifer group.</title>
        <authorList>
            <person name="Tsai Y.-C."/>
            <person name="Martin N."/>
            <person name="Korlach J."/>
            <person name="Wiedmann M."/>
        </authorList>
    </citation>
    <scope>NUCLEOTIDE SEQUENCE [LARGE SCALE GENOMIC DNA]</scope>
    <source>
        <strain evidence="11 12">DSM 18334</strain>
    </source>
</reference>
<dbReference type="PANTHER" id="PTHR42713">
    <property type="entry name" value="HISTIDINE KINASE-RELATED"/>
    <property type="match status" value="1"/>
</dbReference>
<dbReference type="InterPro" id="IPR051552">
    <property type="entry name" value="HptR"/>
</dbReference>
<dbReference type="InterPro" id="IPR009057">
    <property type="entry name" value="Homeodomain-like_sf"/>
</dbReference>
<evidence type="ECO:0000256" key="4">
    <source>
        <dbReference type="ARBA" id="ARBA00023012"/>
    </source>
</evidence>
<evidence type="ECO:0000259" key="9">
    <source>
        <dbReference type="PROSITE" id="PS01124"/>
    </source>
</evidence>
<dbReference type="SMART" id="SM00448">
    <property type="entry name" value="REC"/>
    <property type="match status" value="1"/>
</dbReference>
<dbReference type="InterPro" id="IPR011006">
    <property type="entry name" value="CheY-like_superfamily"/>
</dbReference>
<dbReference type="GO" id="GO:0000160">
    <property type="term" value="P:phosphorelay signal transduction system"/>
    <property type="evidence" value="ECO:0007669"/>
    <property type="project" value="UniProtKB-KW"/>
</dbReference>
<feature type="modified residue" description="4-aspartylphosphate" evidence="8">
    <location>
        <position position="55"/>
    </location>
</feature>
<dbReference type="SUPFAM" id="SSF52172">
    <property type="entry name" value="CheY-like"/>
    <property type="match status" value="1"/>
</dbReference>
<dbReference type="Pfam" id="PF17853">
    <property type="entry name" value="GGDEF_2"/>
    <property type="match status" value="1"/>
</dbReference>
<dbReference type="SUPFAM" id="SSF46689">
    <property type="entry name" value="Homeodomain-like"/>
    <property type="match status" value="2"/>
</dbReference>
<evidence type="ECO:0000256" key="1">
    <source>
        <dbReference type="ARBA" id="ARBA00004496"/>
    </source>
</evidence>
<keyword evidence="5" id="KW-0805">Transcription regulation</keyword>
<evidence type="ECO:0000256" key="7">
    <source>
        <dbReference type="ARBA" id="ARBA00023163"/>
    </source>
</evidence>
<dbReference type="EMBL" id="JQCR01000002">
    <property type="protein sequence ID" value="KGE18783.1"/>
    <property type="molecule type" value="Genomic_DNA"/>
</dbReference>
<dbReference type="GO" id="GO:0005737">
    <property type="term" value="C:cytoplasm"/>
    <property type="evidence" value="ECO:0007669"/>
    <property type="project" value="UniProtKB-SubCell"/>
</dbReference>
<dbReference type="InterPro" id="IPR041522">
    <property type="entry name" value="CdaR_GGDEF"/>
</dbReference>
<keyword evidence="6" id="KW-0238">DNA-binding</keyword>
<dbReference type="PROSITE" id="PS50110">
    <property type="entry name" value="RESPONSE_REGULATORY"/>
    <property type="match status" value="1"/>
</dbReference>
<organism evidence="11 12">
    <name type="scientific">Paenibacillus wynnii</name>
    <dbReference type="NCBI Taxonomy" id="268407"/>
    <lineage>
        <taxon>Bacteria</taxon>
        <taxon>Bacillati</taxon>
        <taxon>Bacillota</taxon>
        <taxon>Bacilli</taxon>
        <taxon>Bacillales</taxon>
        <taxon>Paenibacillaceae</taxon>
        <taxon>Paenibacillus</taxon>
    </lineage>
</organism>
<reference evidence="11 12" key="1">
    <citation type="submission" date="2014-08" db="EMBL/GenBank/DDBJ databases">
        <authorList>
            <person name="den Bakker H.C."/>
        </authorList>
    </citation>
    <scope>NUCLEOTIDE SEQUENCE [LARGE SCALE GENOMIC DNA]</scope>
    <source>
        <strain evidence="11 12">DSM 18334</strain>
    </source>
</reference>
<keyword evidence="2" id="KW-0963">Cytoplasm</keyword>
<feature type="domain" description="Response regulatory" evidence="10">
    <location>
        <begin position="3"/>
        <end position="120"/>
    </location>
</feature>
<dbReference type="InterPro" id="IPR001789">
    <property type="entry name" value="Sig_transdc_resp-reg_receiver"/>
</dbReference>
<comment type="caution">
    <text evidence="11">The sequence shown here is derived from an EMBL/GenBank/DDBJ whole genome shotgun (WGS) entry which is preliminary data.</text>
</comment>
<dbReference type="PROSITE" id="PS01124">
    <property type="entry name" value="HTH_ARAC_FAMILY_2"/>
    <property type="match status" value="1"/>
</dbReference>
<comment type="subcellular location">
    <subcellularLocation>
        <location evidence="1">Cytoplasm</location>
    </subcellularLocation>
</comment>
<evidence type="ECO:0000256" key="3">
    <source>
        <dbReference type="ARBA" id="ARBA00022553"/>
    </source>
</evidence>
<dbReference type="PRINTS" id="PR00032">
    <property type="entry name" value="HTHARAC"/>
</dbReference>
<dbReference type="GO" id="GO:0003700">
    <property type="term" value="F:DNA-binding transcription factor activity"/>
    <property type="evidence" value="ECO:0007669"/>
    <property type="project" value="InterPro"/>
</dbReference>
<evidence type="ECO:0000259" key="10">
    <source>
        <dbReference type="PROSITE" id="PS50110"/>
    </source>
</evidence>